<protein>
    <recommendedName>
        <fullName evidence="4">F-box domain-containing protein</fullName>
    </recommendedName>
</protein>
<dbReference type="EMBL" id="JARIHO010000017">
    <property type="protein sequence ID" value="KAJ7348446.1"/>
    <property type="molecule type" value="Genomic_DNA"/>
</dbReference>
<organism evidence="2 3">
    <name type="scientific">Mycena albidolilacea</name>
    <dbReference type="NCBI Taxonomy" id="1033008"/>
    <lineage>
        <taxon>Eukaryota</taxon>
        <taxon>Fungi</taxon>
        <taxon>Dikarya</taxon>
        <taxon>Basidiomycota</taxon>
        <taxon>Agaricomycotina</taxon>
        <taxon>Agaricomycetes</taxon>
        <taxon>Agaricomycetidae</taxon>
        <taxon>Agaricales</taxon>
        <taxon>Marasmiineae</taxon>
        <taxon>Mycenaceae</taxon>
        <taxon>Mycena</taxon>
    </lineage>
</organism>
<dbReference type="Proteomes" id="UP001218218">
    <property type="component" value="Unassembled WGS sequence"/>
</dbReference>
<name>A0AAD7ESD7_9AGAR</name>
<proteinExistence type="predicted"/>
<feature type="region of interest" description="Disordered" evidence="1">
    <location>
        <begin position="179"/>
        <end position="221"/>
    </location>
</feature>
<evidence type="ECO:0000256" key="1">
    <source>
        <dbReference type="SAM" id="MobiDB-lite"/>
    </source>
</evidence>
<accession>A0AAD7ESD7</accession>
<keyword evidence="3" id="KW-1185">Reference proteome</keyword>
<evidence type="ECO:0008006" key="4">
    <source>
        <dbReference type="Google" id="ProtNLM"/>
    </source>
</evidence>
<dbReference type="InterPro" id="IPR036047">
    <property type="entry name" value="F-box-like_dom_sf"/>
</dbReference>
<evidence type="ECO:0000313" key="3">
    <source>
        <dbReference type="Proteomes" id="UP001218218"/>
    </source>
</evidence>
<reference evidence="2" key="1">
    <citation type="submission" date="2023-03" db="EMBL/GenBank/DDBJ databases">
        <title>Massive genome expansion in bonnet fungi (Mycena s.s.) driven by repeated elements and novel gene families across ecological guilds.</title>
        <authorList>
            <consortium name="Lawrence Berkeley National Laboratory"/>
            <person name="Harder C.B."/>
            <person name="Miyauchi S."/>
            <person name="Viragh M."/>
            <person name="Kuo A."/>
            <person name="Thoen E."/>
            <person name="Andreopoulos B."/>
            <person name="Lu D."/>
            <person name="Skrede I."/>
            <person name="Drula E."/>
            <person name="Henrissat B."/>
            <person name="Morin E."/>
            <person name="Kohler A."/>
            <person name="Barry K."/>
            <person name="LaButti K."/>
            <person name="Morin E."/>
            <person name="Salamov A."/>
            <person name="Lipzen A."/>
            <person name="Mereny Z."/>
            <person name="Hegedus B."/>
            <person name="Baldrian P."/>
            <person name="Stursova M."/>
            <person name="Weitz H."/>
            <person name="Taylor A."/>
            <person name="Grigoriev I.V."/>
            <person name="Nagy L.G."/>
            <person name="Martin F."/>
            <person name="Kauserud H."/>
        </authorList>
    </citation>
    <scope>NUCLEOTIDE SEQUENCE</scope>
    <source>
        <strain evidence="2">CBHHK002</strain>
    </source>
</reference>
<gene>
    <name evidence="2" type="ORF">DFH08DRAFT_959852</name>
</gene>
<dbReference type="SUPFAM" id="SSF81383">
    <property type="entry name" value="F-box domain"/>
    <property type="match status" value="1"/>
</dbReference>
<dbReference type="AlphaFoldDB" id="A0AAD7ESD7"/>
<comment type="caution">
    <text evidence="2">The sequence shown here is derived from an EMBL/GenBank/DDBJ whole genome shotgun (WGS) entry which is preliminary data.</text>
</comment>
<evidence type="ECO:0000313" key="2">
    <source>
        <dbReference type="EMBL" id="KAJ7348446.1"/>
    </source>
</evidence>
<sequence length="221" mass="25069">MSAARETVISTPELLEATLYHLPMHDLLLSAPLVSKMWQATTLTPILQRALFFQPDPSSPRGLNPLLAKSFSPFFTSDEVWMWSVRDIGAMPWANAYKAFRRRQASWRRMLVMSFSVDWPHPDDAESEGKSEGELTLVVQYNEQDDTADIRRVFGKRFESVANNPIAVPFGEWKELALSGSASPQTRVVLSDTDSEDESDSADGYSFRSQSPQRRVVVRRR</sequence>